<reference evidence="2 3" key="1">
    <citation type="submission" date="2023-06" db="EMBL/GenBank/DDBJ databases">
        <title>Draft genome sequence of Gleimia hominis type strain CCUG 57540T.</title>
        <authorList>
            <person name="Salva-Serra F."/>
            <person name="Cardew S."/>
            <person name="Jensie Markopoulos S."/>
            <person name="Ohlen M."/>
            <person name="Inganas E."/>
            <person name="Svensson-Stadler L."/>
            <person name="Moore E.R.B."/>
        </authorList>
    </citation>
    <scope>NUCLEOTIDE SEQUENCE [LARGE SCALE GENOMIC DNA]</scope>
    <source>
        <strain evidence="2 3">CCUG 57540</strain>
    </source>
</reference>
<dbReference type="RefSeq" id="WP_313274635.1">
    <property type="nucleotide sequence ID" value="NZ_JASXSX010000006.1"/>
</dbReference>
<dbReference type="InterPro" id="IPR025354">
    <property type="entry name" value="DUF4258"/>
</dbReference>
<evidence type="ECO:0000256" key="1">
    <source>
        <dbReference type="SAM" id="SignalP"/>
    </source>
</evidence>
<evidence type="ECO:0000313" key="3">
    <source>
        <dbReference type="Proteomes" id="UP001247542"/>
    </source>
</evidence>
<dbReference type="EMBL" id="JASXSX010000006">
    <property type="protein sequence ID" value="MDT3768171.1"/>
    <property type="molecule type" value="Genomic_DNA"/>
</dbReference>
<comment type="caution">
    <text evidence="2">The sequence shown here is derived from an EMBL/GenBank/DDBJ whole genome shotgun (WGS) entry which is preliminary data.</text>
</comment>
<accession>A0ABU3IDY6</accession>
<organism evidence="2 3">
    <name type="scientific">Gleimia hominis</name>
    <dbReference type="NCBI Taxonomy" id="595468"/>
    <lineage>
        <taxon>Bacteria</taxon>
        <taxon>Bacillati</taxon>
        <taxon>Actinomycetota</taxon>
        <taxon>Actinomycetes</taxon>
        <taxon>Actinomycetales</taxon>
        <taxon>Actinomycetaceae</taxon>
        <taxon>Gleimia</taxon>
    </lineage>
</organism>
<dbReference type="Pfam" id="PF14076">
    <property type="entry name" value="DUF4258"/>
    <property type="match status" value="1"/>
</dbReference>
<name>A0ABU3IDY6_9ACTO</name>
<feature type="signal peptide" evidence="1">
    <location>
        <begin position="1"/>
        <end position="29"/>
    </location>
</feature>
<dbReference type="Proteomes" id="UP001247542">
    <property type="component" value="Unassembled WGS sequence"/>
</dbReference>
<keyword evidence="1" id="KW-0732">Signal</keyword>
<proteinExistence type="predicted"/>
<protein>
    <submittedName>
        <fullName evidence="2">DUF4258 domain-containing protein</fullName>
    </submittedName>
</protein>
<gene>
    <name evidence="2" type="ORF">QS713_08875</name>
</gene>
<sequence length="283" mass="30138">MITRNYCKALVSTVTTLALSLSTVGVASAAETPAGNTFSQSVSADIEAAVKTQPNVFLDTSDIDEGKITIQDGVITAPSATETEFSLTFPIESLNDFQTPSLSEAGNYSVEVHDEGDGAFRSLFHIPDAKSPKEYSISVDSDFHLTYLEDGGIAAWDQNENLVGTFTAPWAVDANGSKVNTDYIIDGNRIIQRVHTDAATVYPVVADPFWIPALAVMAHFTRHALTQAAVRGVSQALIKQVVTNGVKTAGKKGTSVFTQGKGKNRIRVVVANKTGNIITVTKG</sequence>
<keyword evidence="3" id="KW-1185">Reference proteome</keyword>
<evidence type="ECO:0000313" key="2">
    <source>
        <dbReference type="EMBL" id="MDT3768171.1"/>
    </source>
</evidence>
<feature type="chain" id="PRO_5045175316" evidence="1">
    <location>
        <begin position="30"/>
        <end position="283"/>
    </location>
</feature>